<protein>
    <submittedName>
        <fullName evidence="2">Uncharacterized protein</fullName>
    </submittedName>
</protein>
<name>A0A3P6RDF8_ANISI</name>
<evidence type="ECO:0000313" key="3">
    <source>
        <dbReference type="Proteomes" id="UP000267096"/>
    </source>
</evidence>
<proteinExistence type="predicted"/>
<organism evidence="2 3">
    <name type="scientific">Anisakis simplex</name>
    <name type="common">Herring worm</name>
    <dbReference type="NCBI Taxonomy" id="6269"/>
    <lineage>
        <taxon>Eukaryota</taxon>
        <taxon>Metazoa</taxon>
        <taxon>Ecdysozoa</taxon>
        <taxon>Nematoda</taxon>
        <taxon>Chromadorea</taxon>
        <taxon>Rhabditida</taxon>
        <taxon>Spirurina</taxon>
        <taxon>Ascaridomorpha</taxon>
        <taxon>Ascaridoidea</taxon>
        <taxon>Anisakidae</taxon>
        <taxon>Anisakis</taxon>
        <taxon>Anisakis simplex complex</taxon>
    </lineage>
</organism>
<keyword evidence="1" id="KW-0175">Coiled coil</keyword>
<dbReference type="OrthoDB" id="10438135at2759"/>
<dbReference type="EMBL" id="UYRR01030993">
    <property type="protein sequence ID" value="VDK42744.1"/>
    <property type="molecule type" value="Genomic_DNA"/>
</dbReference>
<dbReference type="Proteomes" id="UP000267096">
    <property type="component" value="Unassembled WGS sequence"/>
</dbReference>
<evidence type="ECO:0000313" key="2">
    <source>
        <dbReference type="EMBL" id="VDK42744.1"/>
    </source>
</evidence>
<dbReference type="AlphaFoldDB" id="A0A3P6RDF8"/>
<accession>A0A3P6RDF8</accession>
<keyword evidence="3" id="KW-1185">Reference proteome</keyword>
<sequence length="212" mass="25222">MNEDENGNEKVGDLIDRDRREGFIAVEEMDEHLKEIAANVWEKPQTDIHALKLDIEELYDHIQNFTITVDEAESALRELKLRYDGVTSEREQNEHNALKYWIELPSIRYRLLKFEERLMGFDRNDLSTDDIKTDHQLYGRNQMEIIKIDNMRAFINDLAIQLKAVYEYYFISDDDLLNAGIVISQTENNLTKRRDLLPTQKPKNRCIWFFCF</sequence>
<feature type="coiled-coil region" evidence="1">
    <location>
        <begin position="62"/>
        <end position="96"/>
    </location>
</feature>
<reference evidence="2 3" key="1">
    <citation type="submission" date="2018-11" db="EMBL/GenBank/DDBJ databases">
        <authorList>
            <consortium name="Pathogen Informatics"/>
        </authorList>
    </citation>
    <scope>NUCLEOTIDE SEQUENCE [LARGE SCALE GENOMIC DNA]</scope>
</reference>
<gene>
    <name evidence="2" type="ORF">ASIM_LOCUS10307</name>
</gene>
<evidence type="ECO:0000256" key="1">
    <source>
        <dbReference type="SAM" id="Coils"/>
    </source>
</evidence>